<protein>
    <submittedName>
        <fullName evidence="5">Transcriptional regulator, GntR family</fullName>
    </submittedName>
</protein>
<evidence type="ECO:0000259" key="4">
    <source>
        <dbReference type="PROSITE" id="PS50949"/>
    </source>
</evidence>
<evidence type="ECO:0000313" key="5">
    <source>
        <dbReference type="EMBL" id="SNZ20462.1"/>
    </source>
</evidence>
<accession>A0A285PFG3</accession>
<dbReference type="PROSITE" id="PS50949">
    <property type="entry name" value="HTH_GNTR"/>
    <property type="match status" value="1"/>
</dbReference>
<dbReference type="InterPro" id="IPR036390">
    <property type="entry name" value="WH_DNA-bd_sf"/>
</dbReference>
<dbReference type="InterPro" id="IPR000524">
    <property type="entry name" value="Tscrpt_reg_HTH_GntR"/>
</dbReference>
<keyword evidence="3" id="KW-0804">Transcription</keyword>
<dbReference type="SMART" id="SM00345">
    <property type="entry name" value="HTH_GNTR"/>
    <property type="match status" value="1"/>
</dbReference>
<keyword evidence="6" id="KW-1185">Reference proteome</keyword>
<dbReference type="SUPFAM" id="SSF46785">
    <property type="entry name" value="Winged helix' DNA-binding domain"/>
    <property type="match status" value="1"/>
</dbReference>
<dbReference type="RefSeq" id="WP_097154805.1">
    <property type="nucleotide sequence ID" value="NZ_OBEL01000004.1"/>
</dbReference>
<dbReference type="GO" id="GO:0003700">
    <property type="term" value="F:DNA-binding transcription factor activity"/>
    <property type="evidence" value="ECO:0007669"/>
    <property type="project" value="InterPro"/>
</dbReference>
<dbReference type="Pfam" id="PF00392">
    <property type="entry name" value="GntR"/>
    <property type="match status" value="1"/>
</dbReference>
<dbReference type="PANTHER" id="PTHR43537:SF41">
    <property type="entry name" value="TRANSCRIPTIONAL REGULATORY PROTEIN"/>
    <property type="match status" value="1"/>
</dbReference>
<dbReference type="Gene3D" id="1.20.120.530">
    <property type="entry name" value="GntR ligand-binding domain-like"/>
    <property type="match status" value="1"/>
</dbReference>
<dbReference type="Gene3D" id="1.10.10.10">
    <property type="entry name" value="Winged helix-like DNA-binding domain superfamily/Winged helix DNA-binding domain"/>
    <property type="match status" value="1"/>
</dbReference>
<dbReference type="Pfam" id="PF07729">
    <property type="entry name" value="FCD"/>
    <property type="match status" value="1"/>
</dbReference>
<dbReference type="Proteomes" id="UP000219439">
    <property type="component" value="Unassembled WGS sequence"/>
</dbReference>
<name>A0A285PFG3_9HYPH</name>
<feature type="domain" description="HTH gntR-type" evidence="4">
    <location>
        <begin position="12"/>
        <end position="79"/>
    </location>
</feature>
<evidence type="ECO:0000256" key="1">
    <source>
        <dbReference type="ARBA" id="ARBA00023015"/>
    </source>
</evidence>
<dbReference type="InterPro" id="IPR011711">
    <property type="entry name" value="GntR_C"/>
</dbReference>
<dbReference type="InterPro" id="IPR036388">
    <property type="entry name" value="WH-like_DNA-bd_sf"/>
</dbReference>
<keyword evidence="2" id="KW-0238">DNA-binding</keyword>
<dbReference type="InterPro" id="IPR008920">
    <property type="entry name" value="TF_FadR/GntR_C"/>
</dbReference>
<dbReference type="OrthoDB" id="9812290at2"/>
<keyword evidence="1" id="KW-0805">Transcription regulation</keyword>
<dbReference type="SMART" id="SM00895">
    <property type="entry name" value="FCD"/>
    <property type="match status" value="1"/>
</dbReference>
<gene>
    <name evidence="5" type="ORF">SAMN06265368_3565</name>
</gene>
<dbReference type="AlphaFoldDB" id="A0A285PFG3"/>
<evidence type="ECO:0000256" key="2">
    <source>
        <dbReference type="ARBA" id="ARBA00023125"/>
    </source>
</evidence>
<dbReference type="SUPFAM" id="SSF48008">
    <property type="entry name" value="GntR ligand-binding domain-like"/>
    <property type="match status" value="1"/>
</dbReference>
<sequence length="219" mass="24719">MKLTPVDISKTASASEIVFDALKKAIIEGELEIGTQLKQDEIARLFNTSRIPVREAISRLEQQGLVKSQRYKGAVVSGLSVEEAEEIFQFRMLLEPEVMRHAVPKMSASVLKQAQFYYEEFSKSKDPMEWGDLNRKFHSTLYDACALQYHLGAIDHAMDQIDRYLRAQLVLSDGIERANIEHNAILQACKDRDADLAAKLTYEHINGAKDSLLVHIAKA</sequence>
<organism evidence="5 6">
    <name type="scientific">Cohaesibacter gelatinilyticus</name>
    <dbReference type="NCBI Taxonomy" id="372072"/>
    <lineage>
        <taxon>Bacteria</taxon>
        <taxon>Pseudomonadati</taxon>
        <taxon>Pseudomonadota</taxon>
        <taxon>Alphaproteobacteria</taxon>
        <taxon>Hyphomicrobiales</taxon>
        <taxon>Cohaesibacteraceae</taxon>
    </lineage>
</organism>
<reference evidence="5 6" key="1">
    <citation type="submission" date="2017-09" db="EMBL/GenBank/DDBJ databases">
        <authorList>
            <person name="Ehlers B."/>
            <person name="Leendertz F.H."/>
        </authorList>
    </citation>
    <scope>NUCLEOTIDE SEQUENCE [LARGE SCALE GENOMIC DNA]</scope>
    <source>
        <strain evidence="5 6">DSM 18289</strain>
    </source>
</reference>
<dbReference type="GO" id="GO:0003677">
    <property type="term" value="F:DNA binding"/>
    <property type="evidence" value="ECO:0007669"/>
    <property type="project" value="UniProtKB-KW"/>
</dbReference>
<dbReference type="PANTHER" id="PTHR43537">
    <property type="entry name" value="TRANSCRIPTIONAL REGULATOR, GNTR FAMILY"/>
    <property type="match status" value="1"/>
</dbReference>
<proteinExistence type="predicted"/>
<dbReference type="EMBL" id="OBEL01000004">
    <property type="protein sequence ID" value="SNZ20462.1"/>
    <property type="molecule type" value="Genomic_DNA"/>
</dbReference>
<evidence type="ECO:0000313" key="6">
    <source>
        <dbReference type="Proteomes" id="UP000219439"/>
    </source>
</evidence>
<evidence type="ECO:0000256" key="3">
    <source>
        <dbReference type="ARBA" id="ARBA00023163"/>
    </source>
</evidence>
<dbReference type="CDD" id="cd07377">
    <property type="entry name" value="WHTH_GntR"/>
    <property type="match status" value="1"/>
</dbReference>